<keyword evidence="7 12" id="KW-0406">Ion transport</keyword>
<name>A0ABV7UG51_9HYPH</name>
<evidence type="ECO:0000256" key="11">
    <source>
        <dbReference type="ARBA" id="ARBA00035585"/>
    </source>
</evidence>
<dbReference type="PANTHER" id="PTHR28259">
    <property type="entry name" value="FLUORIDE EXPORT PROTEIN 1-RELATED"/>
    <property type="match status" value="1"/>
</dbReference>
<protein>
    <recommendedName>
        <fullName evidence="12">Fluoride-specific ion channel FluC</fullName>
    </recommendedName>
</protein>
<evidence type="ECO:0000256" key="7">
    <source>
        <dbReference type="ARBA" id="ARBA00023065"/>
    </source>
</evidence>
<keyword evidence="12" id="KW-0813">Transport</keyword>
<gene>
    <name evidence="12" type="primary">fluC</name>
    <name evidence="12" type="synonym">crcB</name>
    <name evidence="13" type="ORF">ACFONL_09015</name>
</gene>
<sequence>MINAIILVFVGGAIGAMAREFLMLGVPDPADGFPMPIFVANILASFLLGLITGLHQRRAVSDDVNTLVGTGVMGGLSTFSSFVYGAFVVMSAPAAGLTVALSYLAASLLAGYAAVWAGFRLGMRKTA</sequence>
<dbReference type="InterPro" id="IPR003691">
    <property type="entry name" value="FluC"/>
</dbReference>
<keyword evidence="14" id="KW-1185">Reference proteome</keyword>
<evidence type="ECO:0000256" key="2">
    <source>
        <dbReference type="ARBA" id="ARBA00022475"/>
    </source>
</evidence>
<evidence type="ECO:0000313" key="13">
    <source>
        <dbReference type="EMBL" id="MFC3637521.1"/>
    </source>
</evidence>
<comment type="similarity">
    <text evidence="10 12">Belongs to the fluoride channel Fluc/FEX (TC 1.A.43) family.</text>
</comment>
<evidence type="ECO:0000256" key="9">
    <source>
        <dbReference type="ARBA" id="ARBA00023303"/>
    </source>
</evidence>
<keyword evidence="3" id="KW-0997">Cell inner membrane</keyword>
<comment type="activity regulation">
    <text evidence="12">Na(+) is not transported, but it plays an essential structural role and its presence is essential for fluoride channel function.</text>
</comment>
<evidence type="ECO:0000313" key="14">
    <source>
        <dbReference type="Proteomes" id="UP001595704"/>
    </source>
</evidence>
<evidence type="ECO:0000256" key="12">
    <source>
        <dbReference type="HAMAP-Rule" id="MF_00454"/>
    </source>
</evidence>
<feature type="transmembrane region" description="Helical" evidence="12">
    <location>
        <begin position="34"/>
        <end position="54"/>
    </location>
</feature>
<feature type="binding site" evidence="12">
    <location>
        <position position="77"/>
    </location>
    <ligand>
        <name>Na(+)</name>
        <dbReference type="ChEBI" id="CHEBI:29101"/>
        <note>structural</note>
    </ligand>
</feature>
<evidence type="ECO:0000256" key="3">
    <source>
        <dbReference type="ARBA" id="ARBA00022519"/>
    </source>
</evidence>
<organism evidence="13 14">
    <name type="scientific">Camelimonas fluminis</name>
    <dbReference type="NCBI Taxonomy" id="1576911"/>
    <lineage>
        <taxon>Bacteria</taxon>
        <taxon>Pseudomonadati</taxon>
        <taxon>Pseudomonadota</taxon>
        <taxon>Alphaproteobacteria</taxon>
        <taxon>Hyphomicrobiales</taxon>
        <taxon>Chelatococcaceae</taxon>
        <taxon>Camelimonas</taxon>
    </lineage>
</organism>
<dbReference type="RefSeq" id="WP_191319488.1">
    <property type="nucleotide sequence ID" value="NZ_BNCG01000008.1"/>
</dbReference>
<feature type="binding site" evidence="12">
    <location>
        <position position="74"/>
    </location>
    <ligand>
        <name>Na(+)</name>
        <dbReference type="ChEBI" id="CHEBI:29101"/>
        <note>structural</note>
    </ligand>
</feature>
<proteinExistence type="inferred from homology"/>
<comment type="subcellular location">
    <subcellularLocation>
        <location evidence="1 12">Cell membrane</location>
        <topology evidence="1 12">Multi-pass membrane protein</topology>
    </subcellularLocation>
</comment>
<evidence type="ECO:0000256" key="10">
    <source>
        <dbReference type="ARBA" id="ARBA00035120"/>
    </source>
</evidence>
<dbReference type="PANTHER" id="PTHR28259:SF1">
    <property type="entry name" value="FLUORIDE EXPORT PROTEIN 1-RELATED"/>
    <property type="match status" value="1"/>
</dbReference>
<dbReference type="HAMAP" id="MF_00454">
    <property type="entry name" value="FluC"/>
    <property type="match status" value="1"/>
</dbReference>
<feature type="transmembrane region" description="Helical" evidence="12">
    <location>
        <begin position="95"/>
        <end position="119"/>
    </location>
</feature>
<evidence type="ECO:0000256" key="1">
    <source>
        <dbReference type="ARBA" id="ARBA00004651"/>
    </source>
</evidence>
<comment type="function">
    <text evidence="12">Fluoride-specific ion channel. Important for reducing fluoride concentration in the cell, thus reducing its toxicity.</text>
</comment>
<keyword evidence="2 12" id="KW-1003">Cell membrane</keyword>
<dbReference type="EMBL" id="JBHRYC010000038">
    <property type="protein sequence ID" value="MFC3637521.1"/>
    <property type="molecule type" value="Genomic_DNA"/>
</dbReference>
<reference evidence="14" key="1">
    <citation type="journal article" date="2019" name="Int. J. Syst. Evol. Microbiol.">
        <title>The Global Catalogue of Microorganisms (GCM) 10K type strain sequencing project: providing services to taxonomists for standard genome sequencing and annotation.</title>
        <authorList>
            <consortium name="The Broad Institute Genomics Platform"/>
            <consortium name="The Broad Institute Genome Sequencing Center for Infectious Disease"/>
            <person name="Wu L."/>
            <person name="Ma J."/>
        </authorList>
    </citation>
    <scope>NUCLEOTIDE SEQUENCE [LARGE SCALE GENOMIC DNA]</scope>
    <source>
        <strain evidence="14">KCTC 42282</strain>
    </source>
</reference>
<keyword evidence="4 12" id="KW-0812">Transmembrane</keyword>
<dbReference type="Pfam" id="PF02537">
    <property type="entry name" value="CRCB"/>
    <property type="match status" value="1"/>
</dbReference>
<keyword evidence="6 12" id="KW-0915">Sodium</keyword>
<comment type="caution">
    <text evidence="13">The sequence shown here is derived from an EMBL/GenBank/DDBJ whole genome shotgun (WGS) entry which is preliminary data.</text>
</comment>
<comment type="catalytic activity">
    <reaction evidence="11">
        <text>fluoride(in) = fluoride(out)</text>
        <dbReference type="Rhea" id="RHEA:76159"/>
        <dbReference type="ChEBI" id="CHEBI:17051"/>
    </reaction>
    <physiologicalReaction direction="left-to-right" evidence="11">
        <dbReference type="Rhea" id="RHEA:76160"/>
    </physiologicalReaction>
</comment>
<keyword evidence="5 12" id="KW-1133">Transmembrane helix</keyword>
<evidence type="ECO:0000256" key="8">
    <source>
        <dbReference type="ARBA" id="ARBA00023136"/>
    </source>
</evidence>
<feature type="transmembrane region" description="Helical" evidence="12">
    <location>
        <begin position="66"/>
        <end position="89"/>
    </location>
</feature>
<accession>A0ABV7UG51</accession>
<keyword evidence="12" id="KW-0479">Metal-binding</keyword>
<evidence type="ECO:0000256" key="4">
    <source>
        <dbReference type="ARBA" id="ARBA00022692"/>
    </source>
</evidence>
<evidence type="ECO:0000256" key="5">
    <source>
        <dbReference type="ARBA" id="ARBA00022989"/>
    </source>
</evidence>
<keyword evidence="8 12" id="KW-0472">Membrane</keyword>
<evidence type="ECO:0000256" key="6">
    <source>
        <dbReference type="ARBA" id="ARBA00023053"/>
    </source>
</evidence>
<keyword evidence="9 12" id="KW-0407">Ion channel</keyword>
<dbReference type="Proteomes" id="UP001595704">
    <property type="component" value="Unassembled WGS sequence"/>
</dbReference>